<comment type="caution">
    <text evidence="2">The sequence shown here is derived from an EMBL/GenBank/DDBJ whole genome shotgun (WGS) entry which is preliminary data.</text>
</comment>
<name>A0ABW8TM48_9CLOT</name>
<organism evidence="2 3">
    <name type="scientific">Clostridium neuense</name>
    <dbReference type="NCBI Taxonomy" id="1728934"/>
    <lineage>
        <taxon>Bacteria</taxon>
        <taxon>Bacillati</taxon>
        <taxon>Bacillota</taxon>
        <taxon>Clostridia</taxon>
        <taxon>Eubacteriales</taxon>
        <taxon>Clostridiaceae</taxon>
        <taxon>Clostridium</taxon>
    </lineage>
</organism>
<protein>
    <submittedName>
        <fullName evidence="2">Uncharacterized protein</fullName>
    </submittedName>
</protein>
<dbReference type="EMBL" id="JBJIAA010000019">
    <property type="protein sequence ID" value="MFL0252605.1"/>
    <property type="molecule type" value="Genomic_DNA"/>
</dbReference>
<evidence type="ECO:0000313" key="3">
    <source>
        <dbReference type="Proteomes" id="UP001623592"/>
    </source>
</evidence>
<keyword evidence="3" id="KW-1185">Reference proteome</keyword>
<dbReference type="Proteomes" id="UP001623592">
    <property type="component" value="Unassembled WGS sequence"/>
</dbReference>
<proteinExistence type="predicted"/>
<gene>
    <name evidence="2" type="ORF">ACJDT4_19510</name>
</gene>
<feature type="transmembrane region" description="Helical" evidence="1">
    <location>
        <begin position="6"/>
        <end position="27"/>
    </location>
</feature>
<evidence type="ECO:0000313" key="2">
    <source>
        <dbReference type="EMBL" id="MFL0252605.1"/>
    </source>
</evidence>
<keyword evidence="1" id="KW-0472">Membrane</keyword>
<accession>A0ABW8TM48</accession>
<sequence length="59" mass="6603">MNISTILYIIMLLVGILLNIFIGKLAVLIFKKDGTLPRIPIRVLGIVLILQAIGYLFHI</sequence>
<dbReference type="RefSeq" id="WP_406789263.1">
    <property type="nucleotide sequence ID" value="NZ_JBJIAA010000019.1"/>
</dbReference>
<keyword evidence="1" id="KW-0812">Transmembrane</keyword>
<feature type="transmembrane region" description="Helical" evidence="1">
    <location>
        <begin position="39"/>
        <end position="57"/>
    </location>
</feature>
<keyword evidence="1" id="KW-1133">Transmembrane helix</keyword>
<reference evidence="2 3" key="1">
    <citation type="submission" date="2024-11" db="EMBL/GenBank/DDBJ databases">
        <authorList>
            <person name="Heng Y.C."/>
            <person name="Lim A.C.H."/>
            <person name="Lee J.K.Y."/>
            <person name="Kittelmann S."/>
        </authorList>
    </citation>
    <scope>NUCLEOTIDE SEQUENCE [LARGE SCALE GENOMIC DNA]</scope>
    <source>
        <strain evidence="2 3">WILCCON 0114</strain>
    </source>
</reference>
<evidence type="ECO:0000256" key="1">
    <source>
        <dbReference type="SAM" id="Phobius"/>
    </source>
</evidence>